<gene>
    <name evidence="3" type="ORF">PACILC2_29030</name>
</gene>
<proteinExistence type="predicted"/>
<name>A0ABQ4N7W3_9BACL</name>
<dbReference type="Proteomes" id="UP000680304">
    <property type="component" value="Unassembled WGS sequence"/>
</dbReference>
<accession>A0ABQ4N7W3</accession>
<dbReference type="EMBL" id="BOVJ01000090">
    <property type="protein sequence ID" value="GIQ64335.1"/>
    <property type="molecule type" value="Genomic_DNA"/>
</dbReference>
<reference evidence="3 4" key="1">
    <citation type="submission" date="2021-04" db="EMBL/GenBank/DDBJ databases">
        <title>Draft genome sequence of Paenibacillus cisolokensis, LC2-13A.</title>
        <authorList>
            <person name="Uke A."/>
            <person name="Chhe C."/>
            <person name="Baramee S."/>
            <person name="Kosugi A."/>
        </authorList>
    </citation>
    <scope>NUCLEOTIDE SEQUENCE [LARGE SCALE GENOMIC DNA]</scope>
    <source>
        <strain evidence="3 4">LC2-13A</strain>
    </source>
</reference>
<feature type="transmembrane region" description="Helical" evidence="1">
    <location>
        <begin position="104"/>
        <end position="124"/>
    </location>
</feature>
<evidence type="ECO:0000313" key="3">
    <source>
        <dbReference type="EMBL" id="GIQ64335.1"/>
    </source>
</evidence>
<evidence type="ECO:0000313" key="4">
    <source>
        <dbReference type="Proteomes" id="UP000680304"/>
    </source>
</evidence>
<organism evidence="3 4">
    <name type="scientific">Paenibacillus cisolokensis</name>
    <dbReference type="NCBI Taxonomy" id="1658519"/>
    <lineage>
        <taxon>Bacteria</taxon>
        <taxon>Bacillati</taxon>
        <taxon>Bacillota</taxon>
        <taxon>Bacilli</taxon>
        <taxon>Bacillales</taxon>
        <taxon>Paenibacillaceae</taxon>
        <taxon>Paenibacillus</taxon>
    </lineage>
</organism>
<dbReference type="Pfam" id="PF19124">
    <property type="entry name" value="DUF5808"/>
    <property type="match status" value="1"/>
</dbReference>
<comment type="caution">
    <text evidence="3">The sequence shown here is derived from an EMBL/GenBank/DDBJ whole genome shotgun (WGS) entry which is preliminary data.</text>
</comment>
<dbReference type="InterPro" id="IPR043831">
    <property type="entry name" value="DUF5808"/>
</dbReference>
<evidence type="ECO:0000259" key="2">
    <source>
        <dbReference type="Pfam" id="PF19124"/>
    </source>
</evidence>
<feature type="transmembrane region" description="Helical" evidence="1">
    <location>
        <begin position="71"/>
        <end position="92"/>
    </location>
</feature>
<keyword evidence="1" id="KW-0472">Membrane</keyword>
<dbReference type="RefSeq" id="WP_244863481.1">
    <property type="nucleotide sequence ID" value="NZ_BOVJ01000090.1"/>
</dbReference>
<protein>
    <recommendedName>
        <fullName evidence="2">DUF5808 domain-containing protein</fullName>
    </recommendedName>
</protein>
<keyword evidence="1" id="KW-0812">Transmembrane</keyword>
<sequence>MWLFAIPFAMSGALVLWAGSMDFPFYGAAFGGLALTALLFVVALLMRRTKGTVFSANSETNLVLNQARRRAVSYLLLTVAMLENAHFLFLYLLLANDNEAMNGVWLAVVLLFPAIPVGLVIYVYRRIRIQEREIIENDGKAIRTDDDEYWANGFTYHNPMDKSVFVPKRVGIGETVNTGTLTGKLIVWGSVALLAVVIAGVSFMLIRSELTSPLLTVESGRQIQIRYPMYSYSFDIGEIREITLVESVPSGFKMNGESTNRYARGHFRLRELGKARLYIFKNNPPYIRMKLDDGYIFTMRRIPRRRGGFSSSSRG</sequence>
<keyword evidence="1" id="KW-1133">Transmembrane helix</keyword>
<feature type="transmembrane region" description="Helical" evidence="1">
    <location>
        <begin position="28"/>
        <end position="46"/>
    </location>
</feature>
<evidence type="ECO:0000256" key="1">
    <source>
        <dbReference type="SAM" id="Phobius"/>
    </source>
</evidence>
<feature type="domain" description="DUF5808" evidence="2">
    <location>
        <begin position="161"/>
        <end position="184"/>
    </location>
</feature>
<keyword evidence="4" id="KW-1185">Reference proteome</keyword>
<feature type="transmembrane region" description="Helical" evidence="1">
    <location>
        <begin position="185"/>
        <end position="206"/>
    </location>
</feature>